<sequence length="188" mass="21291">METLSSDRDWMESVLSSQRHGSSDPLEQHPDLYTPSYAQAFRYRVDDADAELDNYIYQHTKYVHFCDDKLASIGITAEQLDAIHHLGAINIAASGVALQTSTSFFDMCVARFSILLFKNLTNTLDADTASILPELLKEALEAIEMDATHAWTLKSRWCRERRSVRSAEAELLLPLGRKESLLRSPHVY</sequence>
<reference evidence="1" key="1">
    <citation type="submission" date="2021-01" db="EMBL/GenBank/DDBJ databases">
        <title>Phytophthora aleatoria, a newly-described species from Pinus radiata is distinct from Phytophthora cactorum isolates based on comparative genomics.</title>
        <authorList>
            <person name="Mcdougal R."/>
            <person name="Panda P."/>
            <person name="Williams N."/>
            <person name="Studholme D.J."/>
        </authorList>
    </citation>
    <scope>NUCLEOTIDE SEQUENCE</scope>
    <source>
        <strain evidence="1">NZFS 3830</strain>
    </source>
</reference>
<accession>A0A8T1UUZ5</accession>
<dbReference type="EMBL" id="JAENGZ010000058">
    <property type="protein sequence ID" value="KAG6971146.1"/>
    <property type="molecule type" value="Genomic_DNA"/>
</dbReference>
<protein>
    <submittedName>
        <fullName evidence="1">Uncharacterized protein</fullName>
    </submittedName>
</protein>
<organism evidence="1 2">
    <name type="scientific">Phytophthora cactorum</name>
    <dbReference type="NCBI Taxonomy" id="29920"/>
    <lineage>
        <taxon>Eukaryota</taxon>
        <taxon>Sar</taxon>
        <taxon>Stramenopiles</taxon>
        <taxon>Oomycota</taxon>
        <taxon>Peronosporomycetes</taxon>
        <taxon>Peronosporales</taxon>
        <taxon>Peronosporaceae</taxon>
        <taxon>Phytophthora</taxon>
    </lineage>
</organism>
<proteinExistence type="predicted"/>
<evidence type="ECO:0000313" key="1">
    <source>
        <dbReference type="EMBL" id="KAG6971146.1"/>
    </source>
</evidence>
<dbReference type="Proteomes" id="UP000688947">
    <property type="component" value="Unassembled WGS sequence"/>
</dbReference>
<evidence type="ECO:0000313" key="2">
    <source>
        <dbReference type="Proteomes" id="UP000688947"/>
    </source>
</evidence>
<gene>
    <name evidence="1" type="ORF">JG687_00002228</name>
</gene>
<name>A0A8T1UUZ5_9STRA</name>
<comment type="caution">
    <text evidence="1">The sequence shown here is derived from an EMBL/GenBank/DDBJ whole genome shotgun (WGS) entry which is preliminary data.</text>
</comment>
<dbReference type="AlphaFoldDB" id="A0A8T1UUZ5"/>
<dbReference type="OrthoDB" id="416441at2759"/>
<dbReference type="VEuPathDB" id="FungiDB:PC110_g18530"/>